<feature type="transmembrane region" description="Helical" evidence="5">
    <location>
        <begin position="97"/>
        <end position="114"/>
    </location>
</feature>
<keyword evidence="3 5" id="KW-1133">Transmembrane helix</keyword>
<comment type="subcellular location">
    <subcellularLocation>
        <location evidence="1">Membrane</location>
        <topology evidence="1">Multi-pass membrane protein</topology>
    </subcellularLocation>
</comment>
<evidence type="ECO:0000256" key="1">
    <source>
        <dbReference type="ARBA" id="ARBA00004141"/>
    </source>
</evidence>
<sequence length="129" mass="14098">MKKIQSIYWIFTGLLAVLMLVGSIPDIAKVESAVDLFNHLGYPEYLLPFLGVAKLLGVIVLLLPGFSRLKEWVYAGFVFDLAGATYSTIAVGDPFSSWWVMVVGLILAAGSYVYHHKRLQAKAAGSASF</sequence>
<protein>
    <submittedName>
        <fullName evidence="6">DoxX-like family protein</fullName>
    </submittedName>
</protein>
<gene>
    <name evidence="6" type="ORF">AS030_08010</name>
</gene>
<organism evidence="6 7">
    <name type="scientific">Fictibacillus enclensis</name>
    <dbReference type="NCBI Taxonomy" id="1017270"/>
    <lineage>
        <taxon>Bacteria</taxon>
        <taxon>Bacillati</taxon>
        <taxon>Bacillota</taxon>
        <taxon>Bacilli</taxon>
        <taxon>Bacillales</taxon>
        <taxon>Fictibacillaceae</taxon>
        <taxon>Fictibacillus</taxon>
    </lineage>
</organism>
<keyword evidence="2 5" id="KW-0812">Transmembrane</keyword>
<dbReference type="PIRSF" id="PIRSF030066">
    <property type="entry name" value="UCP030066"/>
    <property type="match status" value="1"/>
</dbReference>
<reference evidence="6 7" key="1">
    <citation type="journal article" date="2014" name="Antonie Van Leeuwenhoek">
        <title>Fictibacillus enclensis sp. nov., isolated from marine sediment.</title>
        <authorList>
            <person name="Dastager S.G."/>
            <person name="Mawlankar R."/>
            <person name="Srinivasan K."/>
            <person name="Tang S.K."/>
            <person name="Lee J.C."/>
            <person name="Ramana V.V."/>
            <person name="Shouche Y.S."/>
        </authorList>
    </citation>
    <scope>NUCLEOTIDE SEQUENCE [LARGE SCALE GENOMIC DNA]</scope>
    <source>
        <strain evidence="6 7">NIO-1003</strain>
    </source>
</reference>
<feature type="transmembrane region" description="Helical" evidence="5">
    <location>
        <begin position="72"/>
        <end position="91"/>
    </location>
</feature>
<dbReference type="AlphaFoldDB" id="A0A0V8JET5"/>
<evidence type="ECO:0000256" key="4">
    <source>
        <dbReference type="ARBA" id="ARBA00023136"/>
    </source>
</evidence>
<proteinExistence type="predicted"/>
<dbReference type="InterPro" id="IPR032808">
    <property type="entry name" value="DoxX"/>
</dbReference>
<keyword evidence="4 5" id="KW-0472">Membrane</keyword>
<dbReference type="OrthoDB" id="7960583at2"/>
<dbReference type="GO" id="GO:0016020">
    <property type="term" value="C:membrane"/>
    <property type="evidence" value="ECO:0007669"/>
    <property type="project" value="UniProtKB-SubCell"/>
</dbReference>
<feature type="transmembrane region" description="Helical" evidence="5">
    <location>
        <begin position="7"/>
        <end position="25"/>
    </location>
</feature>
<dbReference type="RefSeq" id="WP_061970297.1">
    <property type="nucleotide sequence ID" value="NZ_FMAV01000001.1"/>
</dbReference>
<dbReference type="EMBL" id="LNQN01000001">
    <property type="protein sequence ID" value="KSU85436.1"/>
    <property type="molecule type" value="Genomic_DNA"/>
</dbReference>
<name>A0A0V8JET5_9BACL</name>
<evidence type="ECO:0000256" key="5">
    <source>
        <dbReference type="SAM" id="Phobius"/>
    </source>
</evidence>
<comment type="caution">
    <text evidence="6">The sequence shown here is derived from an EMBL/GenBank/DDBJ whole genome shotgun (WGS) entry which is preliminary data.</text>
</comment>
<evidence type="ECO:0000256" key="3">
    <source>
        <dbReference type="ARBA" id="ARBA00022989"/>
    </source>
</evidence>
<feature type="transmembrane region" description="Helical" evidence="5">
    <location>
        <begin position="45"/>
        <end position="65"/>
    </location>
</feature>
<dbReference type="InterPro" id="IPR016944">
    <property type="entry name" value="UCP030066"/>
</dbReference>
<keyword evidence="7" id="KW-1185">Reference proteome</keyword>
<evidence type="ECO:0000313" key="7">
    <source>
        <dbReference type="Proteomes" id="UP000054099"/>
    </source>
</evidence>
<dbReference type="Pfam" id="PF13564">
    <property type="entry name" value="DoxX_2"/>
    <property type="match status" value="1"/>
</dbReference>
<accession>A0A0V8JET5</accession>
<evidence type="ECO:0000313" key="6">
    <source>
        <dbReference type="EMBL" id="KSU85436.1"/>
    </source>
</evidence>
<evidence type="ECO:0000256" key="2">
    <source>
        <dbReference type="ARBA" id="ARBA00022692"/>
    </source>
</evidence>
<dbReference type="Proteomes" id="UP000054099">
    <property type="component" value="Unassembled WGS sequence"/>
</dbReference>